<proteinExistence type="predicted"/>
<dbReference type="Proteomes" id="UP000283721">
    <property type="component" value="Unassembled WGS sequence"/>
</dbReference>
<organism evidence="1 2">
    <name type="scientific">Agathobacter rectalis</name>
    <dbReference type="NCBI Taxonomy" id="39491"/>
    <lineage>
        <taxon>Bacteria</taxon>
        <taxon>Bacillati</taxon>
        <taxon>Bacillota</taxon>
        <taxon>Clostridia</taxon>
        <taxon>Lachnospirales</taxon>
        <taxon>Lachnospiraceae</taxon>
        <taxon>Agathobacter</taxon>
    </lineage>
</organism>
<gene>
    <name evidence="1" type="ORF">DW967_18160</name>
</gene>
<evidence type="ECO:0000313" key="1">
    <source>
        <dbReference type="EMBL" id="RGZ84943.1"/>
    </source>
</evidence>
<comment type="caution">
    <text evidence="1">The sequence shown here is derived from an EMBL/GenBank/DDBJ whole genome shotgun (WGS) entry which is preliminary data.</text>
</comment>
<reference evidence="1 2" key="1">
    <citation type="submission" date="2018-08" db="EMBL/GenBank/DDBJ databases">
        <title>A genome reference for cultivated species of the human gut microbiota.</title>
        <authorList>
            <person name="Zou Y."/>
            <person name="Xue W."/>
            <person name="Luo G."/>
        </authorList>
    </citation>
    <scope>NUCLEOTIDE SEQUENCE [LARGE SCALE GENOMIC DNA]</scope>
    <source>
        <strain evidence="1 2">AM47-6BH</strain>
    </source>
</reference>
<name>A0A413PZZ9_9FIRM</name>
<protein>
    <submittedName>
        <fullName evidence="1">Uncharacterized protein</fullName>
    </submittedName>
</protein>
<dbReference type="AlphaFoldDB" id="A0A413PZZ9"/>
<evidence type="ECO:0000313" key="2">
    <source>
        <dbReference type="Proteomes" id="UP000283721"/>
    </source>
</evidence>
<dbReference type="EMBL" id="QSES01000102">
    <property type="protein sequence ID" value="RGZ84943.1"/>
    <property type="molecule type" value="Genomic_DNA"/>
</dbReference>
<sequence>MEFYRGQVNRDDIIQTLLEITPKVYGSDNRKKSVYQALRRVLLTMEDQRLINVCIELLQLEFSCEVMENLFDICNKYDGQEKFIVYINFIIAKREFLSLEECNVLEKFLKEKKENFR</sequence>
<accession>A0A413PZZ9</accession>